<proteinExistence type="predicted"/>
<evidence type="ECO:0000313" key="3">
    <source>
        <dbReference type="Proteomes" id="UP000717364"/>
    </source>
</evidence>
<dbReference type="Proteomes" id="UP000717364">
    <property type="component" value="Unassembled WGS sequence"/>
</dbReference>
<keyword evidence="1" id="KW-0732">Signal</keyword>
<gene>
    <name evidence="2" type="ORF">IXB50_17705</name>
</gene>
<dbReference type="NCBIfam" id="NF033465">
    <property type="entry name" value="PTPA-CTERM"/>
    <property type="match status" value="1"/>
</dbReference>
<dbReference type="AlphaFoldDB" id="A0A947GL71"/>
<feature type="chain" id="PRO_5036886333" evidence="1">
    <location>
        <begin position="31"/>
        <end position="201"/>
    </location>
</feature>
<name>A0A947GL71_9CYAN</name>
<dbReference type="RefSeq" id="WP_215610327.1">
    <property type="nucleotide sequence ID" value="NZ_JADOES010000041.1"/>
</dbReference>
<sequence length="201" mass="20999">MNFKNLTPQAAAVATALAVSALVSANPAHASQLSGSIDLETFGNFNLSDTLIDFDGAEVQDATGSFAPLVGDIVDIEDITLTPPTTTLGTITPFVNFGTVILEGESNSLVFNLTSATIETLVDNDFVTVLLAQDIEGVFQFGEESIALGVLTSQSLLDSDGFTLNLATQQIPTPALLPGLLSLGLGIVRQRNQKSNLAEES</sequence>
<feature type="signal peptide" evidence="1">
    <location>
        <begin position="1"/>
        <end position="30"/>
    </location>
</feature>
<evidence type="ECO:0000313" key="2">
    <source>
        <dbReference type="EMBL" id="MBT9317263.1"/>
    </source>
</evidence>
<accession>A0A947GL71</accession>
<protein>
    <submittedName>
        <fullName evidence="2">PTPA-CTERM sorting domain-containing protein</fullName>
    </submittedName>
</protein>
<comment type="caution">
    <text evidence="2">The sequence shown here is derived from an EMBL/GenBank/DDBJ whole genome shotgun (WGS) entry which is preliminary data.</text>
</comment>
<reference evidence="2" key="2">
    <citation type="journal article" date="2021" name="Mar. Drugs">
        <title>Genome Reduction and Secondary Metabolism of the Marine Sponge-Associated Cyanobacterium Leptothoe.</title>
        <authorList>
            <person name="Konstantinou D."/>
            <person name="Popin R.V."/>
            <person name="Fewer D.P."/>
            <person name="Sivonen K."/>
            <person name="Gkelis S."/>
        </authorList>
    </citation>
    <scope>NUCLEOTIDE SEQUENCE</scope>
    <source>
        <strain evidence="2">TAU-MAC 1115</strain>
    </source>
</reference>
<evidence type="ECO:0000256" key="1">
    <source>
        <dbReference type="SAM" id="SignalP"/>
    </source>
</evidence>
<organism evidence="2 3">
    <name type="scientific">Leptothoe spongobia TAU-MAC 1115</name>
    <dbReference type="NCBI Taxonomy" id="1967444"/>
    <lineage>
        <taxon>Bacteria</taxon>
        <taxon>Bacillati</taxon>
        <taxon>Cyanobacteriota</taxon>
        <taxon>Cyanophyceae</taxon>
        <taxon>Nodosilineales</taxon>
        <taxon>Cymatolegaceae</taxon>
        <taxon>Leptothoe</taxon>
        <taxon>Leptothoe spongobia</taxon>
    </lineage>
</organism>
<reference evidence="2" key="1">
    <citation type="submission" date="2020-11" db="EMBL/GenBank/DDBJ databases">
        <authorList>
            <person name="Konstantinou D."/>
            <person name="Gkelis S."/>
            <person name="Popin R."/>
            <person name="Fewer D."/>
            <person name="Sivonen K."/>
        </authorList>
    </citation>
    <scope>NUCLEOTIDE SEQUENCE</scope>
    <source>
        <strain evidence="2">TAU-MAC 1115</strain>
    </source>
</reference>
<keyword evidence="3" id="KW-1185">Reference proteome</keyword>
<dbReference type="EMBL" id="JADOES010000041">
    <property type="protein sequence ID" value="MBT9317263.1"/>
    <property type="molecule type" value="Genomic_DNA"/>
</dbReference>